<feature type="signal peptide" evidence="1">
    <location>
        <begin position="1"/>
        <end position="18"/>
    </location>
</feature>
<keyword evidence="1" id="KW-0732">Signal</keyword>
<sequence>MRFTQFIPLAGLMAFAQAQETVWTTVVVSEYTTYCPSPTTWAYKNVTYTVTEPSTITITNCPCTVIHSQPPPVTTTSYCPPGNATVPFPTYANSTTVIVTTPPPTTILPGTTEITSAPTKTPVGPTTTATLVTVNAADKVTNGAGALGLFAGLAALLL</sequence>
<dbReference type="EMBL" id="KB933203">
    <property type="protein sequence ID" value="EON98622.1"/>
    <property type="molecule type" value="Genomic_DNA"/>
</dbReference>
<dbReference type="OrthoDB" id="4094614at2759"/>
<dbReference type="Proteomes" id="UP000014074">
    <property type="component" value="Unassembled WGS sequence"/>
</dbReference>
<dbReference type="PANTHER" id="PTHR35523:SF1">
    <property type="entry name" value="CELL WALL PROTEIN SED1"/>
    <property type="match status" value="1"/>
</dbReference>
<feature type="chain" id="PRO_5004452029" evidence="1">
    <location>
        <begin position="19"/>
        <end position="158"/>
    </location>
</feature>
<proteinExistence type="predicted"/>
<evidence type="ECO:0000313" key="3">
    <source>
        <dbReference type="Proteomes" id="UP000014074"/>
    </source>
</evidence>
<evidence type="ECO:0000256" key="1">
    <source>
        <dbReference type="SAM" id="SignalP"/>
    </source>
</evidence>
<keyword evidence="3" id="KW-1185">Reference proteome</keyword>
<organism evidence="2 3">
    <name type="scientific">Phaeoacremonium minimum (strain UCR-PA7)</name>
    <name type="common">Esca disease fungus</name>
    <name type="synonym">Togninia minima</name>
    <dbReference type="NCBI Taxonomy" id="1286976"/>
    <lineage>
        <taxon>Eukaryota</taxon>
        <taxon>Fungi</taxon>
        <taxon>Dikarya</taxon>
        <taxon>Ascomycota</taxon>
        <taxon>Pezizomycotina</taxon>
        <taxon>Sordariomycetes</taxon>
        <taxon>Sordariomycetidae</taxon>
        <taxon>Togniniales</taxon>
        <taxon>Togniniaceae</taxon>
        <taxon>Phaeoacremonium</taxon>
    </lineage>
</organism>
<dbReference type="GO" id="GO:0009277">
    <property type="term" value="C:fungal-type cell wall"/>
    <property type="evidence" value="ECO:0007669"/>
    <property type="project" value="TreeGrafter"/>
</dbReference>
<dbReference type="PANTHER" id="PTHR35523">
    <property type="entry name" value="CELL WALL PROTEIN SED1"/>
    <property type="match status" value="1"/>
</dbReference>
<dbReference type="KEGG" id="tmn:UCRPA7_5814"/>
<evidence type="ECO:0000313" key="2">
    <source>
        <dbReference type="EMBL" id="EON98622.1"/>
    </source>
</evidence>
<reference evidence="3" key="1">
    <citation type="journal article" date="2013" name="Genome Announc.">
        <title>Draft genome sequence of the ascomycete Phaeoacremonium aleophilum strain UCR-PA7, a causal agent of the esca disease complex in grapevines.</title>
        <authorList>
            <person name="Blanco-Ulate B."/>
            <person name="Rolshausen P."/>
            <person name="Cantu D."/>
        </authorList>
    </citation>
    <scope>NUCLEOTIDE SEQUENCE [LARGE SCALE GENOMIC DNA]</scope>
    <source>
        <strain evidence="3">UCR-PA7</strain>
    </source>
</reference>
<dbReference type="GO" id="GO:0031505">
    <property type="term" value="P:fungal-type cell wall organization"/>
    <property type="evidence" value="ECO:0007669"/>
    <property type="project" value="InterPro"/>
</dbReference>
<dbReference type="HOGENOM" id="CLU_108998_0_0_1"/>
<protein>
    <submittedName>
        <fullName evidence="2">Putative spi1-like protein</fullName>
    </submittedName>
</protein>
<dbReference type="InterPro" id="IPR038843">
    <property type="entry name" value="Sed1/Spi1"/>
</dbReference>
<name>R8BHA4_PHAM7</name>
<dbReference type="GO" id="GO:0005199">
    <property type="term" value="F:structural constituent of cell wall"/>
    <property type="evidence" value="ECO:0007669"/>
    <property type="project" value="InterPro"/>
</dbReference>
<dbReference type="RefSeq" id="XP_007916549.1">
    <property type="nucleotide sequence ID" value="XM_007918358.1"/>
</dbReference>
<dbReference type="eggNOG" id="ENOG502S7XK">
    <property type="taxonomic scope" value="Eukaryota"/>
</dbReference>
<accession>R8BHA4</accession>
<dbReference type="GeneID" id="19326407"/>
<gene>
    <name evidence="2" type="ORF">UCRPA7_5814</name>
</gene>
<dbReference type="AlphaFoldDB" id="R8BHA4"/>